<proteinExistence type="evidence at transcript level"/>
<organism evidence="1">
    <name type="scientific">Medicago truncatula</name>
    <name type="common">Barrel medic</name>
    <name type="synonym">Medicago tribuloides</name>
    <dbReference type="NCBI Taxonomy" id="3880"/>
    <lineage>
        <taxon>Eukaryota</taxon>
        <taxon>Viridiplantae</taxon>
        <taxon>Streptophyta</taxon>
        <taxon>Embryophyta</taxon>
        <taxon>Tracheophyta</taxon>
        <taxon>Spermatophyta</taxon>
        <taxon>Magnoliopsida</taxon>
        <taxon>eudicotyledons</taxon>
        <taxon>Gunneridae</taxon>
        <taxon>Pentapetalae</taxon>
        <taxon>rosids</taxon>
        <taxon>fabids</taxon>
        <taxon>Fabales</taxon>
        <taxon>Fabaceae</taxon>
        <taxon>Papilionoideae</taxon>
        <taxon>50 kb inversion clade</taxon>
        <taxon>NPAAA clade</taxon>
        <taxon>Hologalegina</taxon>
        <taxon>IRL clade</taxon>
        <taxon>Trifolieae</taxon>
        <taxon>Medicago</taxon>
    </lineage>
</organism>
<name>I3SV76_MEDTR</name>
<accession>I3SV76</accession>
<dbReference type="EMBL" id="BT144374">
    <property type="protein sequence ID" value="AFK44168.1"/>
    <property type="molecule type" value="mRNA"/>
</dbReference>
<reference evidence="1" key="1">
    <citation type="submission" date="2012-05" db="EMBL/GenBank/DDBJ databases">
        <authorList>
            <person name="Krishnakumar V."/>
            <person name="Cheung F."/>
            <person name="Xiao Y."/>
            <person name="Chan A."/>
            <person name="Moskal W.A."/>
            <person name="Town C.D."/>
        </authorList>
    </citation>
    <scope>NUCLEOTIDE SEQUENCE</scope>
</reference>
<evidence type="ECO:0000313" key="1">
    <source>
        <dbReference type="EMBL" id="AFK44168.1"/>
    </source>
</evidence>
<protein>
    <submittedName>
        <fullName evidence="1">Uncharacterized protein</fullName>
    </submittedName>
</protein>
<sequence length="74" mass="8248">MFGYPPLHQCTNPLTVAGKLVGATMKRSALVHQETNNDTSDIVSTTSLICFLHQSLCCLLCIFNRFNRTNSFLI</sequence>
<dbReference type="AlphaFoldDB" id="I3SV76"/>